<sequence>MGERTMVKFLRNVKGAKLTGNKCELISRVKGYIEHPDMLSNIQTTPEITLETALDIDSLHESCLQRNSARENIPFVSFETVERYVKTQEQAAQALQDKGYRMFASRKIVKIQTAIVDALLGSLGYVATFLQHFMHWRNIAAQATLH</sequence>
<proteinExistence type="predicted"/>
<comment type="caution">
    <text evidence="1">The sequence shown here is derived from an EMBL/GenBank/DDBJ whole genome shotgun (WGS) entry which is preliminary data.</text>
</comment>
<name>A0A7D9H9T7_PARCT</name>
<accession>A0A7D9H9T7</accession>
<keyword evidence="2" id="KW-1185">Reference proteome</keyword>
<protein>
    <submittedName>
        <fullName evidence="1">Uncharacterized protein</fullName>
    </submittedName>
</protein>
<reference evidence="1" key="1">
    <citation type="submission" date="2020-04" db="EMBL/GenBank/DDBJ databases">
        <authorList>
            <person name="Alioto T."/>
            <person name="Alioto T."/>
            <person name="Gomez Garrido J."/>
        </authorList>
    </citation>
    <scope>NUCLEOTIDE SEQUENCE</scope>
    <source>
        <strain evidence="1">A484AB</strain>
    </source>
</reference>
<evidence type="ECO:0000313" key="1">
    <source>
        <dbReference type="EMBL" id="CAB3977282.1"/>
    </source>
</evidence>
<evidence type="ECO:0000313" key="2">
    <source>
        <dbReference type="Proteomes" id="UP001152795"/>
    </source>
</evidence>
<dbReference type="AlphaFoldDB" id="A0A7D9H9T7"/>
<dbReference type="Proteomes" id="UP001152795">
    <property type="component" value="Unassembled WGS sequence"/>
</dbReference>
<organism evidence="1 2">
    <name type="scientific">Paramuricea clavata</name>
    <name type="common">Red gorgonian</name>
    <name type="synonym">Violescent sea-whip</name>
    <dbReference type="NCBI Taxonomy" id="317549"/>
    <lineage>
        <taxon>Eukaryota</taxon>
        <taxon>Metazoa</taxon>
        <taxon>Cnidaria</taxon>
        <taxon>Anthozoa</taxon>
        <taxon>Octocorallia</taxon>
        <taxon>Malacalcyonacea</taxon>
        <taxon>Plexauridae</taxon>
        <taxon>Paramuricea</taxon>
    </lineage>
</organism>
<gene>
    <name evidence="1" type="ORF">PACLA_8A025660</name>
</gene>
<dbReference type="EMBL" id="CACRXK020000040">
    <property type="protein sequence ID" value="CAB3977282.1"/>
    <property type="molecule type" value="Genomic_DNA"/>
</dbReference>